<dbReference type="InterPro" id="IPR000878">
    <property type="entry name" value="4pyrrol_Mease"/>
</dbReference>
<dbReference type="CDD" id="cd11648">
    <property type="entry name" value="RsmI"/>
    <property type="match status" value="1"/>
</dbReference>
<dbReference type="PIRSF" id="PIRSF005917">
    <property type="entry name" value="MTase_YraL"/>
    <property type="match status" value="1"/>
</dbReference>
<comment type="subcellular location">
    <subcellularLocation>
        <location evidence="6">Cytoplasm</location>
    </subcellularLocation>
</comment>
<dbReference type="InterPro" id="IPR008189">
    <property type="entry name" value="rRNA_ssu_MeTfrase_I"/>
</dbReference>
<comment type="caution">
    <text evidence="8">The sequence shown here is derived from an EMBL/GenBank/DDBJ whole genome shotgun (WGS) entry which is preliminary data.</text>
</comment>
<dbReference type="InterPro" id="IPR014777">
    <property type="entry name" value="4pyrrole_Mease_sub1"/>
</dbReference>
<dbReference type="PROSITE" id="PS01296">
    <property type="entry name" value="RSMI"/>
    <property type="match status" value="1"/>
</dbReference>
<evidence type="ECO:0000313" key="9">
    <source>
        <dbReference type="Proteomes" id="UP000176404"/>
    </source>
</evidence>
<dbReference type="GO" id="GO:0070677">
    <property type="term" value="F:rRNA (cytosine-2'-O-)-methyltransferase activity"/>
    <property type="evidence" value="ECO:0007669"/>
    <property type="project" value="UniProtKB-UniRule"/>
</dbReference>
<dbReference type="InterPro" id="IPR018063">
    <property type="entry name" value="SAM_MeTrfase_RsmI_CS"/>
</dbReference>
<evidence type="ECO:0000256" key="4">
    <source>
        <dbReference type="ARBA" id="ARBA00022679"/>
    </source>
</evidence>
<evidence type="ECO:0000256" key="5">
    <source>
        <dbReference type="ARBA" id="ARBA00022691"/>
    </source>
</evidence>
<protein>
    <recommendedName>
        <fullName evidence="6">Ribosomal RNA small subunit methyltransferase I</fullName>
        <ecNumber evidence="6">2.1.1.198</ecNumber>
    </recommendedName>
    <alternativeName>
        <fullName evidence="6">16S rRNA 2'-O-ribose C1402 methyltransferase</fullName>
    </alternativeName>
    <alternativeName>
        <fullName evidence="6">rRNA (cytidine-2'-O-)-methyltransferase RsmI</fullName>
    </alternativeName>
</protein>
<dbReference type="HAMAP" id="MF_01877">
    <property type="entry name" value="16SrRNA_methyltr_I"/>
    <property type="match status" value="1"/>
</dbReference>
<keyword evidence="4 6" id="KW-0808">Transferase</keyword>
<keyword evidence="1 6" id="KW-0963">Cytoplasm</keyword>
<dbReference type="InterPro" id="IPR035996">
    <property type="entry name" value="4pyrrol_Methylase_sf"/>
</dbReference>
<evidence type="ECO:0000313" key="8">
    <source>
        <dbReference type="EMBL" id="OGM60549.1"/>
    </source>
</evidence>
<dbReference type="GO" id="GO:0005737">
    <property type="term" value="C:cytoplasm"/>
    <property type="evidence" value="ECO:0007669"/>
    <property type="project" value="UniProtKB-SubCell"/>
</dbReference>
<dbReference type="AlphaFoldDB" id="A0A1F8BA49"/>
<comment type="similarity">
    <text evidence="6">Belongs to the methyltransferase superfamily. RsmI family.</text>
</comment>
<dbReference type="NCBIfam" id="TIGR00096">
    <property type="entry name" value="16S rRNA (cytidine(1402)-2'-O)-methyltransferase"/>
    <property type="match status" value="1"/>
</dbReference>
<organism evidence="8 9">
    <name type="scientific">Candidatus Woesebacteria bacterium RIFCSPLOWO2_01_FULL_39_10b</name>
    <dbReference type="NCBI Taxonomy" id="1802517"/>
    <lineage>
        <taxon>Bacteria</taxon>
        <taxon>Candidatus Woeseibacteriota</taxon>
    </lineage>
</organism>
<keyword evidence="3 6" id="KW-0489">Methyltransferase</keyword>
<dbReference type="PANTHER" id="PTHR46111:SF1">
    <property type="entry name" value="RIBOSOMAL RNA SMALL SUBUNIT METHYLTRANSFERASE I"/>
    <property type="match status" value="1"/>
</dbReference>
<accession>A0A1F8BA49</accession>
<evidence type="ECO:0000256" key="6">
    <source>
        <dbReference type="HAMAP-Rule" id="MF_01877"/>
    </source>
</evidence>
<keyword evidence="2 6" id="KW-0698">rRNA processing</keyword>
<dbReference type="Proteomes" id="UP000176404">
    <property type="component" value="Unassembled WGS sequence"/>
</dbReference>
<gene>
    <name evidence="6" type="primary">rsmI</name>
    <name evidence="8" type="ORF">A2892_00830</name>
</gene>
<proteinExistence type="inferred from homology"/>
<dbReference type="PANTHER" id="PTHR46111">
    <property type="entry name" value="RIBOSOMAL RNA SMALL SUBUNIT METHYLTRANSFERASE I"/>
    <property type="match status" value="1"/>
</dbReference>
<sequence>MTGFLYIVATPIGNLEDITLRALRILKEIDLILVEDSRVTKKLLMHYGINKSILTYHQHSPISVKNRIVSELSSGKNLALVSDAGTPGISDPGNELIDFVLQSLPDAKIIPIPGASAISASLSVCGLNVNKFVFLGFLPKKKRKKLFAWFKEGNLSTGSRRGIAFAFYESPKRILKTLDFLQEEFGSDKKVFIARELTKLHESLYRGTIEKVRNILEKERIRGEIVVVVD</sequence>
<dbReference type="Gene3D" id="3.30.950.10">
    <property type="entry name" value="Methyltransferase, Cobalt-precorrin-4 Transmethylase, Domain 2"/>
    <property type="match status" value="1"/>
</dbReference>
<dbReference type="SUPFAM" id="SSF53790">
    <property type="entry name" value="Tetrapyrrole methylase"/>
    <property type="match status" value="1"/>
</dbReference>
<name>A0A1F8BA49_9BACT</name>
<dbReference type="STRING" id="1802517.A2892_00830"/>
<dbReference type="EMBL" id="MGHD01000004">
    <property type="protein sequence ID" value="OGM60549.1"/>
    <property type="molecule type" value="Genomic_DNA"/>
</dbReference>
<comment type="function">
    <text evidence="6">Catalyzes the 2'-O-methylation of the ribose of cytidine 1402 (C1402) in 16S rRNA.</text>
</comment>
<evidence type="ECO:0000256" key="2">
    <source>
        <dbReference type="ARBA" id="ARBA00022552"/>
    </source>
</evidence>
<evidence type="ECO:0000259" key="7">
    <source>
        <dbReference type="Pfam" id="PF00590"/>
    </source>
</evidence>
<feature type="domain" description="Tetrapyrrole methylase" evidence="7">
    <location>
        <begin position="5"/>
        <end position="212"/>
    </location>
</feature>
<dbReference type="Pfam" id="PF00590">
    <property type="entry name" value="TP_methylase"/>
    <property type="match status" value="1"/>
</dbReference>
<dbReference type="EC" id="2.1.1.198" evidence="6"/>
<reference evidence="8 9" key="1">
    <citation type="journal article" date="2016" name="Nat. Commun.">
        <title>Thousands of microbial genomes shed light on interconnected biogeochemical processes in an aquifer system.</title>
        <authorList>
            <person name="Anantharaman K."/>
            <person name="Brown C.T."/>
            <person name="Hug L.A."/>
            <person name="Sharon I."/>
            <person name="Castelle C.J."/>
            <person name="Probst A.J."/>
            <person name="Thomas B.C."/>
            <person name="Singh A."/>
            <person name="Wilkins M.J."/>
            <person name="Karaoz U."/>
            <person name="Brodie E.L."/>
            <person name="Williams K.H."/>
            <person name="Hubbard S.S."/>
            <person name="Banfield J.F."/>
        </authorList>
    </citation>
    <scope>NUCLEOTIDE SEQUENCE [LARGE SCALE GENOMIC DNA]</scope>
</reference>
<keyword evidence="5 6" id="KW-0949">S-adenosyl-L-methionine</keyword>
<comment type="catalytic activity">
    <reaction evidence="6">
        <text>cytidine(1402) in 16S rRNA + S-adenosyl-L-methionine = 2'-O-methylcytidine(1402) in 16S rRNA + S-adenosyl-L-homocysteine + H(+)</text>
        <dbReference type="Rhea" id="RHEA:42924"/>
        <dbReference type="Rhea" id="RHEA-COMP:10285"/>
        <dbReference type="Rhea" id="RHEA-COMP:10286"/>
        <dbReference type="ChEBI" id="CHEBI:15378"/>
        <dbReference type="ChEBI" id="CHEBI:57856"/>
        <dbReference type="ChEBI" id="CHEBI:59789"/>
        <dbReference type="ChEBI" id="CHEBI:74495"/>
        <dbReference type="ChEBI" id="CHEBI:82748"/>
        <dbReference type="EC" id="2.1.1.198"/>
    </reaction>
</comment>
<evidence type="ECO:0000256" key="1">
    <source>
        <dbReference type="ARBA" id="ARBA00022490"/>
    </source>
</evidence>
<dbReference type="InterPro" id="IPR014776">
    <property type="entry name" value="4pyrrole_Mease_sub2"/>
</dbReference>
<evidence type="ECO:0000256" key="3">
    <source>
        <dbReference type="ARBA" id="ARBA00022603"/>
    </source>
</evidence>
<dbReference type="Gene3D" id="3.40.1010.10">
    <property type="entry name" value="Cobalt-precorrin-4 Transmethylase, Domain 1"/>
    <property type="match status" value="1"/>
</dbReference>